<feature type="coiled-coil region" evidence="1">
    <location>
        <begin position="75"/>
        <end position="116"/>
    </location>
</feature>
<dbReference type="OMA" id="NTEHYFD"/>
<dbReference type="AlphaFoldDB" id="A0A672L0N1"/>
<name>A0A672L0N1_SINGR</name>
<organism evidence="2 3">
    <name type="scientific">Sinocyclocheilus grahami</name>
    <name type="common">Dianchi golden-line fish</name>
    <name type="synonym">Barbus grahami</name>
    <dbReference type="NCBI Taxonomy" id="75366"/>
    <lineage>
        <taxon>Eukaryota</taxon>
        <taxon>Metazoa</taxon>
        <taxon>Chordata</taxon>
        <taxon>Craniata</taxon>
        <taxon>Vertebrata</taxon>
        <taxon>Euteleostomi</taxon>
        <taxon>Actinopterygii</taxon>
        <taxon>Neopterygii</taxon>
        <taxon>Teleostei</taxon>
        <taxon>Ostariophysi</taxon>
        <taxon>Cypriniformes</taxon>
        <taxon>Cyprinidae</taxon>
        <taxon>Cyprininae</taxon>
        <taxon>Sinocyclocheilus</taxon>
    </lineage>
</organism>
<dbReference type="Gene3D" id="3.30.70.1820">
    <property type="entry name" value="L1 transposable element, RRM domain"/>
    <property type="match status" value="1"/>
</dbReference>
<protein>
    <recommendedName>
        <fullName evidence="4">L1 transposable element RRM domain-containing protein</fullName>
    </recommendedName>
</protein>
<dbReference type="Ensembl" id="ENSSGRT00000017983.1">
    <property type="protein sequence ID" value="ENSSGRP00000016626.1"/>
    <property type="gene ID" value="ENSSGRG00000010136.1"/>
</dbReference>
<keyword evidence="1" id="KW-0175">Coiled coil</keyword>
<accession>A0A672L0N1</accession>
<keyword evidence="3" id="KW-1185">Reference proteome</keyword>
<evidence type="ECO:0008006" key="4">
    <source>
        <dbReference type="Google" id="ProtNLM"/>
    </source>
</evidence>
<dbReference type="PANTHER" id="PTHR11505">
    <property type="entry name" value="L1 TRANSPOSABLE ELEMENT-RELATED"/>
    <property type="match status" value="1"/>
</dbReference>
<dbReference type="InParanoid" id="A0A672L0N1"/>
<evidence type="ECO:0000313" key="2">
    <source>
        <dbReference type="Ensembl" id="ENSSGRP00000016626.1"/>
    </source>
</evidence>
<evidence type="ECO:0000313" key="3">
    <source>
        <dbReference type="Proteomes" id="UP000472262"/>
    </source>
</evidence>
<dbReference type="Gene3D" id="1.20.5.340">
    <property type="match status" value="1"/>
</dbReference>
<proteinExistence type="predicted"/>
<evidence type="ECO:0000256" key="1">
    <source>
        <dbReference type="SAM" id="Coils"/>
    </source>
</evidence>
<sequence>MQRCNNPVQHAQACLESSKMADNESVSALLTIESLVKELGKFRKDMTGEFIVLLNSSLEPIKSIGTTLITQAATISEIESGLSDHSDRITQLEQDVNALQSKLIVMEKENTTLKANVEDLVSRSNRPLHMSGRPIVVGIEGKSAREFMTNLLSELLGDGLAEPSELDRAHHSLRPKPRTDEAPRPLIIRFHRYIVKETVMRWAKSHKVISYKGHQIKMYEDFSTELAKKRAQGARFRMLYHARLRGSCNVVERIVDSPEAAESFYRQNFPS</sequence>
<reference evidence="2" key="1">
    <citation type="submission" date="2025-08" db="UniProtKB">
        <authorList>
            <consortium name="Ensembl"/>
        </authorList>
    </citation>
    <scope>IDENTIFICATION</scope>
</reference>
<dbReference type="Proteomes" id="UP000472262">
    <property type="component" value="Unassembled WGS sequence"/>
</dbReference>
<dbReference type="InterPro" id="IPR004244">
    <property type="entry name" value="Transposase_22"/>
</dbReference>
<reference evidence="2" key="2">
    <citation type="submission" date="2025-09" db="UniProtKB">
        <authorList>
            <consortium name="Ensembl"/>
        </authorList>
    </citation>
    <scope>IDENTIFICATION</scope>
</reference>